<dbReference type="RefSeq" id="WP_170193146.1">
    <property type="nucleotide sequence ID" value="NZ_JABBNB010000004.1"/>
</dbReference>
<comment type="caution">
    <text evidence="1">The sequence shown here is derived from an EMBL/GenBank/DDBJ whole genome shotgun (WGS) entry which is preliminary data.</text>
</comment>
<sequence>MGLLAWLTRDAHTERDEFEDEEIVEFASARGTLTYRNYRDPRQAAHFQKMAAVWLVAMTRRRLVIRFGRRTFVDLDWTDPRVANLSVSVDDGGKFLVVYRAEKLRNDARGTVEIRVKTDDAERLVEAFEALRV</sequence>
<dbReference type="EMBL" id="JABBNB010000004">
    <property type="protein sequence ID" value="NMO00641.1"/>
    <property type="molecule type" value="Genomic_DNA"/>
</dbReference>
<reference evidence="1 2" key="1">
    <citation type="submission" date="2020-04" db="EMBL/GenBank/DDBJ databases">
        <title>Gordonia sp. nov. TBRC 11910.</title>
        <authorList>
            <person name="Suriyachadkun C."/>
        </authorList>
    </citation>
    <scope>NUCLEOTIDE SEQUENCE [LARGE SCALE GENOMIC DNA]</scope>
    <source>
        <strain evidence="1 2">TBRC 11910</strain>
    </source>
</reference>
<protein>
    <recommendedName>
        <fullName evidence="3">PH (Pleckstrin Homology) domain-containing protein</fullName>
    </recommendedName>
</protein>
<dbReference type="Proteomes" id="UP000550729">
    <property type="component" value="Unassembled WGS sequence"/>
</dbReference>
<dbReference type="AlphaFoldDB" id="A0A848KWT5"/>
<keyword evidence="2" id="KW-1185">Reference proteome</keyword>
<accession>A0A848KWT5</accession>
<proteinExistence type="predicted"/>
<name>A0A848KWT5_9ACTN</name>
<evidence type="ECO:0000313" key="1">
    <source>
        <dbReference type="EMBL" id="NMO00641.1"/>
    </source>
</evidence>
<evidence type="ECO:0000313" key="2">
    <source>
        <dbReference type="Proteomes" id="UP000550729"/>
    </source>
</evidence>
<organism evidence="1 2">
    <name type="scientific">Gordonia asplenii</name>
    <dbReference type="NCBI Taxonomy" id="2725283"/>
    <lineage>
        <taxon>Bacteria</taxon>
        <taxon>Bacillati</taxon>
        <taxon>Actinomycetota</taxon>
        <taxon>Actinomycetes</taxon>
        <taxon>Mycobacteriales</taxon>
        <taxon>Gordoniaceae</taxon>
        <taxon>Gordonia</taxon>
    </lineage>
</organism>
<gene>
    <name evidence="1" type="ORF">HH308_05355</name>
</gene>
<evidence type="ECO:0008006" key="3">
    <source>
        <dbReference type="Google" id="ProtNLM"/>
    </source>
</evidence>